<dbReference type="PANTHER" id="PTHR12110:SF52">
    <property type="entry name" value="XYLOSE ISOMERASE"/>
    <property type="match status" value="1"/>
</dbReference>
<dbReference type="GeneID" id="20221331"/>
<dbReference type="GO" id="GO:0009045">
    <property type="term" value="F:xylose isomerase activity"/>
    <property type="evidence" value="ECO:0007669"/>
    <property type="project" value="InterPro"/>
</dbReference>
<accession>F0YMI0</accession>
<dbReference type="InterPro" id="IPR036237">
    <property type="entry name" value="Xyl_isomerase-like_sf"/>
</dbReference>
<comment type="subcellular location">
    <subcellularLocation>
        <location evidence="1">Cytoplasm</location>
    </subcellularLocation>
</comment>
<dbReference type="Proteomes" id="UP000002729">
    <property type="component" value="Unassembled WGS sequence"/>
</dbReference>
<protein>
    <recommendedName>
        <fullName evidence="6">Xylose isomerase-like TIM barrel domain-containing protein</fullName>
    </recommendedName>
</protein>
<keyword evidence="3" id="KW-0479">Metal-binding</keyword>
<dbReference type="RefSeq" id="XP_009041620.1">
    <property type="nucleotide sequence ID" value="XM_009043372.1"/>
</dbReference>
<evidence type="ECO:0000256" key="5">
    <source>
        <dbReference type="ARBA" id="ARBA00023277"/>
    </source>
</evidence>
<dbReference type="Gene3D" id="3.20.20.150">
    <property type="entry name" value="Divalent-metal-dependent TIM barrel enzymes"/>
    <property type="match status" value="1"/>
</dbReference>
<dbReference type="GO" id="GO:0005975">
    <property type="term" value="P:carbohydrate metabolic process"/>
    <property type="evidence" value="ECO:0007669"/>
    <property type="project" value="InterPro"/>
</dbReference>
<sequence>FASRLNSMKDRRDLAGDTADDVLGWVARQGTIAGLDHVDFNFPQHLAGLDAGAVAAALDDAGLTCGAVCLRYPSPEFSAGALTHPDAAVRAKAVALTVEACDWAAKLGTDEVVVWSAFDGYDYAFQCDYDDLWARLVASFRAVCDARPATRVSLEFKPTDEHTRWFAVPSTGAALLLCADVDRANFGLTLDVGHCLAAGENPAQSVAAVAARGRLFGVQLNDGYTRLGAEDGLIFGSVHALAAREVVYWLRRARFAGHVYFDTFPRNEDPVRECELNIRQVRRLYDAAGDLDVADAQRRHDALGVLELLEARGDL</sequence>
<dbReference type="eggNOG" id="ENOG502S20S">
    <property type="taxonomic scope" value="Eukaryota"/>
</dbReference>
<dbReference type="Pfam" id="PF01261">
    <property type="entry name" value="AP_endonuc_2"/>
    <property type="match status" value="1"/>
</dbReference>
<dbReference type="OMA" id="MGQDGFD"/>
<evidence type="ECO:0000313" key="7">
    <source>
        <dbReference type="EMBL" id="EGB03691.1"/>
    </source>
</evidence>
<dbReference type="GO" id="GO:0046872">
    <property type="term" value="F:metal ion binding"/>
    <property type="evidence" value="ECO:0007669"/>
    <property type="project" value="UniProtKB-KW"/>
</dbReference>
<proteinExistence type="predicted"/>
<dbReference type="InParanoid" id="F0YMI0"/>
<evidence type="ECO:0000256" key="2">
    <source>
        <dbReference type="ARBA" id="ARBA00022490"/>
    </source>
</evidence>
<dbReference type="PANTHER" id="PTHR12110">
    <property type="entry name" value="HYDROXYPYRUVATE ISOMERASE"/>
    <property type="match status" value="1"/>
</dbReference>
<keyword evidence="4" id="KW-0413">Isomerase</keyword>
<dbReference type="InterPro" id="IPR013022">
    <property type="entry name" value="Xyl_isomerase-like_TIM-brl"/>
</dbReference>
<evidence type="ECO:0000259" key="6">
    <source>
        <dbReference type="Pfam" id="PF01261"/>
    </source>
</evidence>
<reference evidence="7 8" key="1">
    <citation type="journal article" date="2011" name="Proc. Natl. Acad. Sci. U.S.A.">
        <title>Niche of harmful alga Aureococcus anophagefferens revealed through ecogenomics.</title>
        <authorList>
            <person name="Gobler C.J."/>
            <person name="Berry D.L."/>
            <person name="Dyhrman S.T."/>
            <person name="Wilhelm S.W."/>
            <person name="Salamov A."/>
            <person name="Lobanov A.V."/>
            <person name="Zhang Y."/>
            <person name="Collier J.L."/>
            <person name="Wurch L.L."/>
            <person name="Kustka A.B."/>
            <person name="Dill B.D."/>
            <person name="Shah M."/>
            <person name="VerBerkmoes N.C."/>
            <person name="Kuo A."/>
            <person name="Terry A."/>
            <person name="Pangilinan J."/>
            <person name="Lindquist E.A."/>
            <person name="Lucas S."/>
            <person name="Paulsen I.T."/>
            <person name="Hattenrath-Lehmann T.K."/>
            <person name="Talmage S.C."/>
            <person name="Walker E.A."/>
            <person name="Koch F."/>
            <person name="Burson A.M."/>
            <person name="Marcoval M.A."/>
            <person name="Tang Y.Z."/>
            <person name="Lecleir G.R."/>
            <person name="Coyne K.J."/>
            <person name="Berg G.M."/>
            <person name="Bertrand E.M."/>
            <person name="Saito M.A."/>
            <person name="Gladyshev V.N."/>
            <person name="Grigoriev I.V."/>
        </authorList>
    </citation>
    <scope>NUCLEOTIDE SEQUENCE [LARGE SCALE GENOMIC DNA]</scope>
    <source>
        <strain evidence="8">CCMP 1984</strain>
    </source>
</reference>
<evidence type="ECO:0000313" key="8">
    <source>
        <dbReference type="Proteomes" id="UP000002729"/>
    </source>
</evidence>
<evidence type="ECO:0000256" key="1">
    <source>
        <dbReference type="ARBA" id="ARBA00004496"/>
    </source>
</evidence>
<keyword evidence="5" id="KW-0119">Carbohydrate metabolism</keyword>
<dbReference type="SUPFAM" id="SSF51658">
    <property type="entry name" value="Xylose isomerase-like"/>
    <property type="match status" value="1"/>
</dbReference>
<dbReference type="OrthoDB" id="415590at2759"/>
<evidence type="ECO:0000256" key="4">
    <source>
        <dbReference type="ARBA" id="ARBA00023235"/>
    </source>
</evidence>
<dbReference type="AlphaFoldDB" id="F0YMI0"/>
<dbReference type="InterPro" id="IPR050312">
    <property type="entry name" value="IolE/XylAMocC-like"/>
</dbReference>
<name>F0YMI0_AURAN</name>
<organism evidence="8">
    <name type="scientific">Aureococcus anophagefferens</name>
    <name type="common">Harmful bloom alga</name>
    <dbReference type="NCBI Taxonomy" id="44056"/>
    <lineage>
        <taxon>Eukaryota</taxon>
        <taxon>Sar</taxon>
        <taxon>Stramenopiles</taxon>
        <taxon>Ochrophyta</taxon>
        <taxon>Pelagophyceae</taxon>
        <taxon>Pelagomonadales</taxon>
        <taxon>Pelagomonadaceae</taxon>
        <taxon>Aureococcus</taxon>
    </lineage>
</organism>
<feature type="non-terminal residue" evidence="7">
    <location>
        <position position="1"/>
    </location>
</feature>
<dbReference type="EMBL" id="GL833164">
    <property type="protein sequence ID" value="EGB03691.1"/>
    <property type="molecule type" value="Genomic_DNA"/>
</dbReference>
<dbReference type="InterPro" id="IPR001998">
    <property type="entry name" value="Xylose_isomerase"/>
</dbReference>
<dbReference type="KEGG" id="aaf:AURANDRAFT_33667"/>
<gene>
    <name evidence="7" type="ORF">AURANDRAFT_33667</name>
</gene>
<dbReference type="PRINTS" id="PR00688">
    <property type="entry name" value="XYLOSISMRASE"/>
</dbReference>
<keyword evidence="8" id="KW-1185">Reference proteome</keyword>
<feature type="domain" description="Xylose isomerase-like TIM barrel" evidence="6">
    <location>
        <begin position="34"/>
        <end position="269"/>
    </location>
</feature>
<evidence type="ECO:0000256" key="3">
    <source>
        <dbReference type="ARBA" id="ARBA00022723"/>
    </source>
</evidence>
<keyword evidence="2" id="KW-0963">Cytoplasm</keyword>